<reference evidence="1 2" key="1">
    <citation type="submission" date="2019-12" db="EMBL/GenBank/DDBJ databases">
        <authorList>
            <person name="Reyes-Prieto M."/>
        </authorList>
    </citation>
    <scope>NUCLEOTIDE SEQUENCE [LARGE SCALE GENOMIC DNA]</scope>
    <source>
        <strain evidence="1">HF14-78462</strain>
    </source>
</reference>
<evidence type="ECO:0000313" key="2">
    <source>
        <dbReference type="Proteomes" id="UP000433050"/>
    </source>
</evidence>
<protein>
    <submittedName>
        <fullName evidence="1">Uncharacterized protein</fullName>
    </submittedName>
</protein>
<proteinExistence type="predicted"/>
<name>A0A5S9NC42_9HYPH</name>
<keyword evidence="2" id="KW-1185">Reference proteome</keyword>
<dbReference type="AlphaFoldDB" id="A0A5S9NC42"/>
<accession>A0A5S9NC42</accession>
<sequence>MTATSRLFAAGLGGAVILSALAVPAFAHHGWSWAEAEQMTLRGTIKTISMAPPHPSLQVTASDGTVWQVDLGNPRQTADSGFTGNTAKPGDAITVLGNRNRDASKPHMKAVRITIAGRNYDMYPERITN</sequence>
<dbReference type="RefSeq" id="WP_200837640.1">
    <property type="nucleotide sequence ID" value="NZ_CACSAS010000001.1"/>
</dbReference>
<dbReference type="InterPro" id="IPR046150">
    <property type="entry name" value="DUF6152"/>
</dbReference>
<organism evidence="1 2">
    <name type="scientific">Starkeya nomas</name>
    <dbReference type="NCBI Taxonomy" id="2666134"/>
    <lineage>
        <taxon>Bacteria</taxon>
        <taxon>Pseudomonadati</taxon>
        <taxon>Pseudomonadota</taxon>
        <taxon>Alphaproteobacteria</taxon>
        <taxon>Hyphomicrobiales</taxon>
        <taxon>Xanthobacteraceae</taxon>
        <taxon>Starkeya</taxon>
    </lineage>
</organism>
<evidence type="ECO:0000313" key="1">
    <source>
        <dbReference type="EMBL" id="CAA0087631.1"/>
    </source>
</evidence>
<dbReference type="EMBL" id="CACSAS010000001">
    <property type="protein sequence ID" value="CAA0087631.1"/>
    <property type="molecule type" value="Genomic_DNA"/>
</dbReference>
<dbReference type="Proteomes" id="UP000433050">
    <property type="component" value="Unassembled WGS sequence"/>
</dbReference>
<gene>
    <name evidence="1" type="ORF">STARVERO_00528</name>
</gene>
<dbReference type="Pfam" id="PF19649">
    <property type="entry name" value="DUF6152"/>
    <property type="match status" value="1"/>
</dbReference>